<evidence type="ECO:0000313" key="3">
    <source>
        <dbReference type="Proteomes" id="UP000252085"/>
    </source>
</evidence>
<gene>
    <name evidence="2" type="ORF">A6769_06885</name>
</gene>
<dbReference type="Proteomes" id="UP000252085">
    <property type="component" value="Unassembled WGS sequence"/>
</dbReference>
<proteinExistence type="predicted"/>
<dbReference type="EMBL" id="LXQE01000096">
    <property type="protein sequence ID" value="RCJ39472.1"/>
    <property type="molecule type" value="Genomic_DNA"/>
</dbReference>
<evidence type="ECO:0000313" key="2">
    <source>
        <dbReference type="EMBL" id="RCJ39472.1"/>
    </source>
</evidence>
<keyword evidence="1" id="KW-0472">Membrane</keyword>
<accession>A0A367RW83</accession>
<sequence>MDNTPKTSDSLNNLIPQFGETTTNISPADKRQNFNTYLAGTLALMLWGTLIGVIFWHALAINYISKSLWGTSSSIEEVQKKSETSSALINDTAKTLYSLIGPLATAVTGFYYNSVALSKSNSRDEEND</sequence>
<comment type="caution">
    <text evidence="2">The sequence shown here is derived from an EMBL/GenBank/DDBJ whole genome shotgun (WGS) entry which is preliminary data.</text>
</comment>
<feature type="transmembrane region" description="Helical" evidence="1">
    <location>
        <begin position="37"/>
        <end position="59"/>
    </location>
</feature>
<dbReference type="AlphaFoldDB" id="A0A367RW83"/>
<name>A0A367RW83_NOSPU</name>
<protein>
    <submittedName>
        <fullName evidence="2">Uncharacterized protein</fullName>
    </submittedName>
</protein>
<organism evidence="2 3">
    <name type="scientific">Nostoc punctiforme NIES-2108</name>
    <dbReference type="NCBI Taxonomy" id="1356359"/>
    <lineage>
        <taxon>Bacteria</taxon>
        <taxon>Bacillati</taxon>
        <taxon>Cyanobacteriota</taxon>
        <taxon>Cyanophyceae</taxon>
        <taxon>Nostocales</taxon>
        <taxon>Nostocaceae</taxon>
        <taxon>Nostoc</taxon>
    </lineage>
</organism>
<keyword evidence="1" id="KW-1133">Transmembrane helix</keyword>
<reference evidence="2 3" key="1">
    <citation type="submission" date="2016-04" db="EMBL/GenBank/DDBJ databases">
        <authorList>
            <person name="Evans L.H."/>
            <person name="Alamgir A."/>
            <person name="Owens N."/>
            <person name="Weber N.D."/>
            <person name="Virtaneva K."/>
            <person name="Barbian K."/>
            <person name="Babar A."/>
            <person name="Rosenke K."/>
        </authorList>
    </citation>
    <scope>NUCLEOTIDE SEQUENCE [LARGE SCALE GENOMIC DNA]</scope>
    <source>
        <strain evidence="2">NIES-2108</strain>
    </source>
</reference>
<evidence type="ECO:0000256" key="1">
    <source>
        <dbReference type="SAM" id="Phobius"/>
    </source>
</evidence>
<keyword evidence="1" id="KW-0812">Transmembrane</keyword>